<protein>
    <recommendedName>
        <fullName evidence="6">Phosphoribosylformylglycinamidine synthase subunit PurS</fullName>
        <shortName evidence="6">FGAM synthase</shortName>
        <ecNumber evidence="6">6.3.5.3</ecNumber>
    </recommendedName>
    <alternativeName>
        <fullName evidence="6">Formylglycinamide ribonucleotide amidotransferase subunit III</fullName>
        <shortName evidence="6">FGAR amidotransferase III</shortName>
        <shortName evidence="6">FGAR-AT III</shortName>
    </alternativeName>
    <alternativeName>
        <fullName evidence="6">Phosphoribosylformylglycinamidine synthase subunit III</fullName>
    </alternativeName>
</protein>
<proteinExistence type="inferred from homology"/>
<dbReference type="GO" id="GO:0005524">
    <property type="term" value="F:ATP binding"/>
    <property type="evidence" value="ECO:0007669"/>
    <property type="project" value="UniProtKB-UniRule"/>
</dbReference>
<dbReference type="AlphaFoldDB" id="A0A537K0F5"/>
<name>A0A537K0F5_9BACT</name>
<dbReference type="EMBL" id="VBAK01000128">
    <property type="protein sequence ID" value="TMI89224.1"/>
    <property type="molecule type" value="Genomic_DNA"/>
</dbReference>
<dbReference type="GO" id="GO:0004642">
    <property type="term" value="F:phosphoribosylformylglycinamidine synthase activity"/>
    <property type="evidence" value="ECO:0007669"/>
    <property type="project" value="UniProtKB-UniRule"/>
</dbReference>
<dbReference type="HAMAP" id="MF_01926">
    <property type="entry name" value="PurS"/>
    <property type="match status" value="1"/>
</dbReference>
<dbReference type="Pfam" id="PF02700">
    <property type="entry name" value="PurS"/>
    <property type="match status" value="1"/>
</dbReference>
<dbReference type="UniPathway" id="UPA00074">
    <property type="reaction ID" value="UER00128"/>
</dbReference>
<keyword evidence="1 6" id="KW-0963">Cytoplasm</keyword>
<comment type="function">
    <text evidence="6">Part of the phosphoribosylformylglycinamidine synthase complex involved in the purines biosynthetic pathway. Catalyzes the ATP-dependent conversion of formylglycinamide ribonucleotide (FGAR) and glutamine to yield formylglycinamidine ribonucleotide (FGAM) and glutamate. The FGAM synthase complex is composed of three subunits. PurQ produces an ammonia molecule by converting glutamine to glutamate. PurL transfers the ammonia molecule to FGAR to form FGAM in an ATP-dependent manner. PurS interacts with PurQ and PurL and is thought to assist in the transfer of the ammonia molecule from PurQ to PurL.</text>
</comment>
<evidence type="ECO:0000256" key="5">
    <source>
        <dbReference type="ARBA" id="ARBA00022840"/>
    </source>
</evidence>
<dbReference type="NCBIfam" id="TIGR00302">
    <property type="entry name" value="phosphoribosylformylglycinamidine synthase subunit PurS"/>
    <property type="match status" value="1"/>
</dbReference>
<evidence type="ECO:0000256" key="2">
    <source>
        <dbReference type="ARBA" id="ARBA00022598"/>
    </source>
</evidence>
<comment type="catalytic activity">
    <reaction evidence="6">
        <text>N(2)-formyl-N(1)-(5-phospho-beta-D-ribosyl)glycinamide + L-glutamine + ATP + H2O = 2-formamido-N(1)-(5-O-phospho-beta-D-ribosyl)acetamidine + L-glutamate + ADP + phosphate + H(+)</text>
        <dbReference type="Rhea" id="RHEA:17129"/>
        <dbReference type="ChEBI" id="CHEBI:15377"/>
        <dbReference type="ChEBI" id="CHEBI:15378"/>
        <dbReference type="ChEBI" id="CHEBI:29985"/>
        <dbReference type="ChEBI" id="CHEBI:30616"/>
        <dbReference type="ChEBI" id="CHEBI:43474"/>
        <dbReference type="ChEBI" id="CHEBI:58359"/>
        <dbReference type="ChEBI" id="CHEBI:147286"/>
        <dbReference type="ChEBI" id="CHEBI:147287"/>
        <dbReference type="ChEBI" id="CHEBI:456216"/>
        <dbReference type="EC" id="6.3.5.3"/>
    </reaction>
</comment>
<gene>
    <name evidence="6 7" type="primary">purS</name>
    <name evidence="7" type="ORF">E6H00_10390</name>
</gene>
<comment type="caution">
    <text evidence="7">The sequence shown here is derived from an EMBL/GenBank/DDBJ whole genome shotgun (WGS) entry which is preliminary data.</text>
</comment>
<keyword evidence="2 6" id="KW-0436">Ligase</keyword>
<dbReference type="InterPro" id="IPR003850">
    <property type="entry name" value="PurS"/>
</dbReference>
<evidence type="ECO:0000313" key="8">
    <source>
        <dbReference type="Proteomes" id="UP000318509"/>
    </source>
</evidence>
<dbReference type="GO" id="GO:0005737">
    <property type="term" value="C:cytoplasm"/>
    <property type="evidence" value="ECO:0007669"/>
    <property type="project" value="UniProtKB-SubCell"/>
</dbReference>
<dbReference type="SUPFAM" id="SSF82697">
    <property type="entry name" value="PurS-like"/>
    <property type="match status" value="1"/>
</dbReference>
<comment type="similarity">
    <text evidence="6">Belongs to the PurS family.</text>
</comment>
<keyword evidence="5 6" id="KW-0067">ATP-binding</keyword>
<comment type="subcellular location">
    <subcellularLocation>
        <location evidence="6">Cytoplasm</location>
    </subcellularLocation>
</comment>
<dbReference type="Gene3D" id="3.30.1280.10">
    <property type="entry name" value="Phosphoribosylformylglycinamidine synthase subunit PurS"/>
    <property type="match status" value="1"/>
</dbReference>
<evidence type="ECO:0000313" key="7">
    <source>
        <dbReference type="EMBL" id="TMI89224.1"/>
    </source>
</evidence>
<evidence type="ECO:0000256" key="6">
    <source>
        <dbReference type="HAMAP-Rule" id="MF_01926"/>
    </source>
</evidence>
<sequence>MRTPEARTVRVVVTLKPGVLDAPGQAIRHGLDALGHGGVRAVRAGKYFELEMADDGRPDGGGLEERVRQMCEGFLANTLIEEYRYDIV</sequence>
<evidence type="ECO:0000256" key="4">
    <source>
        <dbReference type="ARBA" id="ARBA00022755"/>
    </source>
</evidence>
<reference evidence="7 8" key="1">
    <citation type="journal article" date="2019" name="Nat. Microbiol.">
        <title>Mediterranean grassland soil C-N compound turnover is dependent on rainfall and depth, and is mediated by genomically divergent microorganisms.</title>
        <authorList>
            <person name="Diamond S."/>
            <person name="Andeer P.F."/>
            <person name="Li Z."/>
            <person name="Crits-Christoph A."/>
            <person name="Burstein D."/>
            <person name="Anantharaman K."/>
            <person name="Lane K.R."/>
            <person name="Thomas B.C."/>
            <person name="Pan C."/>
            <person name="Northen T.R."/>
            <person name="Banfield J.F."/>
        </authorList>
    </citation>
    <scope>NUCLEOTIDE SEQUENCE [LARGE SCALE GENOMIC DNA]</scope>
    <source>
        <strain evidence="7">NP_3</strain>
    </source>
</reference>
<dbReference type="PANTHER" id="PTHR34696">
    <property type="entry name" value="PHOSPHORIBOSYLFORMYLGLYCINAMIDINE SYNTHASE SUBUNIT PURS"/>
    <property type="match status" value="1"/>
</dbReference>
<dbReference type="EC" id="6.3.5.3" evidence="6"/>
<evidence type="ECO:0000256" key="3">
    <source>
        <dbReference type="ARBA" id="ARBA00022741"/>
    </source>
</evidence>
<keyword evidence="3 6" id="KW-0547">Nucleotide-binding</keyword>
<dbReference type="Proteomes" id="UP000318509">
    <property type="component" value="Unassembled WGS sequence"/>
</dbReference>
<dbReference type="InterPro" id="IPR036604">
    <property type="entry name" value="PurS-like_sf"/>
</dbReference>
<comment type="pathway">
    <text evidence="6">Purine metabolism; IMP biosynthesis via de novo pathway; 5-amino-1-(5-phospho-D-ribosyl)imidazole from N(2)-formyl-N(1)-(5-phospho-D-ribosyl)glycinamide: step 1/2.</text>
</comment>
<keyword evidence="4 6" id="KW-0658">Purine biosynthesis</keyword>
<organism evidence="7 8">
    <name type="scientific">Candidatus Segetimicrobium genomatis</name>
    <dbReference type="NCBI Taxonomy" id="2569760"/>
    <lineage>
        <taxon>Bacteria</taxon>
        <taxon>Bacillati</taxon>
        <taxon>Candidatus Sysuimicrobiota</taxon>
        <taxon>Candidatus Sysuimicrobiia</taxon>
        <taxon>Candidatus Sysuimicrobiales</taxon>
        <taxon>Candidatus Segetimicrobiaceae</taxon>
        <taxon>Candidatus Segetimicrobium</taxon>
    </lineage>
</organism>
<dbReference type="NCBIfam" id="NF004630">
    <property type="entry name" value="PRK05974.1"/>
    <property type="match status" value="1"/>
</dbReference>
<accession>A0A537K0F5</accession>
<dbReference type="PANTHER" id="PTHR34696:SF1">
    <property type="entry name" value="PHOSPHORIBOSYLFORMYLGLYCINAMIDINE SYNTHASE SUBUNIT PURS"/>
    <property type="match status" value="1"/>
</dbReference>
<dbReference type="GO" id="GO:0006189">
    <property type="term" value="P:'de novo' IMP biosynthetic process"/>
    <property type="evidence" value="ECO:0007669"/>
    <property type="project" value="UniProtKB-UniRule"/>
</dbReference>
<evidence type="ECO:0000256" key="1">
    <source>
        <dbReference type="ARBA" id="ARBA00022490"/>
    </source>
</evidence>
<comment type="subunit">
    <text evidence="6">Part of the FGAM synthase complex composed of 1 PurL, 1 PurQ and 2 PurS subunits.</text>
</comment>